<feature type="region of interest" description="Disordered" evidence="1">
    <location>
        <begin position="749"/>
        <end position="787"/>
    </location>
</feature>
<feature type="region of interest" description="Disordered" evidence="1">
    <location>
        <begin position="26"/>
        <end position="45"/>
    </location>
</feature>
<keyword evidence="3" id="KW-1185">Reference proteome</keyword>
<organism evidence="2 3">
    <name type="scientific">Leishmania orientalis</name>
    <dbReference type="NCBI Taxonomy" id="2249476"/>
    <lineage>
        <taxon>Eukaryota</taxon>
        <taxon>Discoba</taxon>
        <taxon>Euglenozoa</taxon>
        <taxon>Kinetoplastea</taxon>
        <taxon>Metakinetoplastina</taxon>
        <taxon>Trypanosomatida</taxon>
        <taxon>Trypanosomatidae</taxon>
        <taxon>Leishmaniinae</taxon>
        <taxon>Leishmania</taxon>
    </lineage>
</organism>
<evidence type="ECO:0000256" key="1">
    <source>
        <dbReference type="SAM" id="MobiDB-lite"/>
    </source>
</evidence>
<dbReference type="KEGG" id="loi:92360371"/>
<feature type="compositionally biased region" description="Basic and acidic residues" evidence="1">
    <location>
        <begin position="645"/>
        <end position="656"/>
    </location>
</feature>
<dbReference type="AlphaFoldDB" id="A0A836HI23"/>
<evidence type="ECO:0000313" key="3">
    <source>
        <dbReference type="Proteomes" id="UP000674143"/>
    </source>
</evidence>
<proteinExistence type="predicted"/>
<dbReference type="RefSeq" id="XP_067062646.1">
    <property type="nucleotide sequence ID" value="XM_067206437.1"/>
</dbReference>
<reference evidence="2 3" key="1">
    <citation type="submission" date="2021-02" db="EMBL/GenBank/DDBJ databases">
        <title>Leishmania (Mundinia) orientalis Genome sequencing and assembly.</title>
        <authorList>
            <person name="Almutairi H."/>
            <person name="Gatherer D."/>
        </authorList>
    </citation>
    <scope>NUCLEOTIDE SEQUENCE [LARGE SCALE GENOMIC DNA]</scope>
    <source>
        <strain evidence="2">LSCM4</strain>
    </source>
</reference>
<evidence type="ECO:0000313" key="2">
    <source>
        <dbReference type="EMBL" id="KAG5477235.1"/>
    </source>
</evidence>
<feature type="region of interest" description="Disordered" evidence="1">
    <location>
        <begin position="637"/>
        <end position="656"/>
    </location>
</feature>
<sequence length="873" mass="93834">MFLSTGEANQFSGLVARSQATFPRLENSPTAKPLAPPPLSATGGQRPALHACEEHLRDSHPSFAGPMNQRFAQEGHEPVVIGQSVDTTSILLLYLDRILTAATSAEKQSHINKHQCALAVRRLRLIAATLRQMPQPAPSQELLTAMQSLCLLLRQCAHGSVVVASKEESSTVLQVLYGPDNDPLGPAQCWPVLLCQHFTSQLLFQGAYRRLWAAWSMYSPMELEREDNVSESLDRAEDAQAMIELLFPMGVPGGQGDHSCSEDADSVSRHTRDMLGYYQRRKMSPWRILHQDLIPTGQLVPGLGQPRSASALTPEAARQHAVDENVRFRVAPHVYRYNGVPVVVKTLCGAEGTGEAETQEVAMQHAAEFVLDAGCRVTWCHPNIVTCLGGYTERFVDKESSEAPAGPGGATVAAEDHGNVTAGDVEASETAAAEERAASAAVANLPWQRAASTVTGKPIIALGYVLELQSASRPLTSADSVQASCVTLHDLLFASPSSGTPSSTSLPILGRHHFTLHEALDICAQVASALQYIMGDSREVSEAVRTAWLTVDPANIFVVRVLELNGNEVSVHPQQKQPQGSGGEEQHATEMTLPMSANNESSVFAASITSLTEGGSCAEAPVVGHPDLQRGHESAWEGASGKVDPSLHSHADKAHAPSHLEADVCVGRGRSSNHGSAEDALRSRSKHFVVRYSPPSRWTPHEVAGSRWRPHARATAPASYVVVQLFLALLTGQVPYAHIKTDREVEERVFAGSKQPGSTADPASRRSEAAAEAQVKPSSSGQGYRIPPSLPPMVANWCRRALSLDRSQPSMELEALRDALTAIQVSLPSHVRHSRMRTGDDAAERDSVTGGAVGSAYEEMQSCVHDAKTDALC</sequence>
<accession>A0A836HI23</accession>
<comment type="caution">
    <text evidence="2">The sequence shown here is derived from an EMBL/GenBank/DDBJ whole genome shotgun (WGS) entry which is preliminary data.</text>
</comment>
<gene>
    <name evidence="2" type="ORF">LSCM4_04453</name>
</gene>
<dbReference type="Proteomes" id="UP000674143">
    <property type="component" value="Chromosome 25"/>
</dbReference>
<dbReference type="EMBL" id="JAFHLR010000025">
    <property type="protein sequence ID" value="KAG5477235.1"/>
    <property type="molecule type" value="Genomic_DNA"/>
</dbReference>
<protein>
    <submittedName>
        <fullName evidence="2">Uncharacterized protein</fullName>
    </submittedName>
</protein>
<dbReference type="GeneID" id="92360371"/>
<name>A0A836HI23_9TRYP</name>